<dbReference type="KEGG" id="bsan:CHH28_00660"/>
<dbReference type="InterPro" id="IPR037135">
    <property type="entry name" value="DUF1653-like_dom_sf"/>
</dbReference>
<sequence>MKPTLAKGLYRHYKGNDYRVIDLVRHSETEQWLVLYQPQYGEQDLWVRPYDMFVEQVQVDGQAQPRFAFQPDEAVE</sequence>
<reference evidence="2 3" key="1">
    <citation type="submission" date="2017-07" db="EMBL/GenBank/DDBJ databases">
        <title>Annotated genome sequence of Bacterioplanes sanyensis isolated from Red Sea.</title>
        <authorList>
            <person name="Rehman Z.U."/>
        </authorList>
    </citation>
    <scope>NUCLEOTIDE SEQUENCE [LARGE SCALE GENOMIC DNA]</scope>
    <source>
        <strain evidence="2 3">NV9</strain>
    </source>
</reference>
<protein>
    <recommendedName>
        <fullName evidence="1">DUF1653 domain-containing protein</fullName>
    </recommendedName>
</protein>
<feature type="domain" description="DUF1653" evidence="1">
    <location>
        <begin position="8"/>
        <end position="68"/>
    </location>
</feature>
<gene>
    <name evidence="2" type="ORF">CHH28_00660</name>
</gene>
<dbReference type="OrthoDB" id="371169at2"/>
<dbReference type="Proteomes" id="UP000202440">
    <property type="component" value="Chromosome"/>
</dbReference>
<evidence type="ECO:0000259" key="1">
    <source>
        <dbReference type="Pfam" id="PF07866"/>
    </source>
</evidence>
<evidence type="ECO:0000313" key="2">
    <source>
        <dbReference type="EMBL" id="ASP37283.1"/>
    </source>
</evidence>
<proteinExistence type="predicted"/>
<keyword evidence="3" id="KW-1185">Reference proteome</keyword>
<dbReference type="AlphaFoldDB" id="A0A222FGF1"/>
<dbReference type="RefSeq" id="WP_094058501.1">
    <property type="nucleotide sequence ID" value="NZ_CP022530.1"/>
</dbReference>
<dbReference type="EMBL" id="CP022530">
    <property type="protein sequence ID" value="ASP37283.1"/>
    <property type="molecule type" value="Genomic_DNA"/>
</dbReference>
<accession>A0A222FGF1</accession>
<dbReference type="InterPro" id="IPR023387">
    <property type="entry name" value="DUF1653-like_dom"/>
</dbReference>
<dbReference type="Pfam" id="PF07866">
    <property type="entry name" value="DUF1653"/>
    <property type="match status" value="1"/>
</dbReference>
<evidence type="ECO:0000313" key="3">
    <source>
        <dbReference type="Proteomes" id="UP000202440"/>
    </source>
</evidence>
<organism evidence="2 3">
    <name type="scientific">Bacterioplanes sanyensis</name>
    <dbReference type="NCBI Taxonomy" id="1249553"/>
    <lineage>
        <taxon>Bacteria</taxon>
        <taxon>Pseudomonadati</taxon>
        <taxon>Pseudomonadota</taxon>
        <taxon>Gammaproteobacteria</taxon>
        <taxon>Oceanospirillales</taxon>
        <taxon>Oceanospirillaceae</taxon>
        <taxon>Bacterioplanes</taxon>
    </lineage>
</organism>
<name>A0A222FGF1_9GAMM</name>
<dbReference type="Gene3D" id="2.30.30.320">
    <property type="entry name" value="DUF1653-like domain"/>
    <property type="match status" value="1"/>
</dbReference>